<evidence type="ECO:0000256" key="8">
    <source>
        <dbReference type="ARBA" id="ARBA00023315"/>
    </source>
</evidence>
<comment type="subcellular location">
    <subcellularLocation>
        <location evidence="9">Cytoplasm</location>
    </subcellularLocation>
</comment>
<dbReference type="PANTHER" id="PTHR34069">
    <property type="entry name" value="3-OXOACYL-[ACYL-CARRIER-PROTEIN] SYNTHASE 3"/>
    <property type="match status" value="1"/>
</dbReference>
<evidence type="ECO:0000256" key="6">
    <source>
        <dbReference type="ARBA" id="ARBA00023098"/>
    </source>
</evidence>
<dbReference type="CDD" id="cd00830">
    <property type="entry name" value="KAS_III"/>
    <property type="match status" value="1"/>
</dbReference>
<proteinExistence type="inferred from homology"/>
<dbReference type="InterPro" id="IPR013747">
    <property type="entry name" value="ACP_syn_III_C"/>
</dbReference>
<keyword evidence="6 9" id="KW-0443">Lipid metabolism</keyword>
<evidence type="ECO:0000259" key="10">
    <source>
        <dbReference type="Pfam" id="PF08541"/>
    </source>
</evidence>
<keyword evidence="5 9" id="KW-0276">Fatty acid metabolism</keyword>
<feature type="active site" evidence="9">
    <location>
        <position position="107"/>
    </location>
</feature>
<reference evidence="13" key="1">
    <citation type="journal article" date="2019" name="Int. J. Syst. Evol. Microbiol.">
        <title>The Global Catalogue of Microorganisms (GCM) 10K type strain sequencing project: providing services to taxonomists for standard genome sequencing and annotation.</title>
        <authorList>
            <consortium name="The Broad Institute Genomics Platform"/>
            <consortium name="The Broad Institute Genome Sequencing Center for Infectious Disease"/>
            <person name="Wu L."/>
            <person name="Ma J."/>
        </authorList>
    </citation>
    <scope>NUCLEOTIDE SEQUENCE [LARGE SCALE GENOMIC DNA]</scope>
    <source>
        <strain evidence="13">KCTC 42087</strain>
    </source>
</reference>
<sequence>MLCGVGGHVPPSVVTNADLAARVDTTDEWIRTRTGITRRHVVDPGTATSDLAERAGAAALESAGAATVDAVVLATTTPDHPCPGTAPKVAERLGMSGTPAYDVNAVCSGFVYGMATATGLIAAGLADRVLLIGADAFTTLLDPEDRDTVAVFGDGAGAVVLRSGDPGEPGAVHAFDLGSDGSLADLIMVPAGGSRYPTRGTVPGAVPRAEPGAEPGAGDVWFSMQGRAVYRHAVRRMTSSSRAALLRAGWTTGDVDLLVGHQANIRILRAVADELGIPHDRACVDLDQVGNTAAASIPLALAHAASSGALREGDRVLLTAFGGGATWGSCVLTWPKT</sequence>
<feature type="domain" description="Beta-ketoacyl-[acyl-carrier-protein] synthase III N-terminal" evidence="11">
    <location>
        <begin position="101"/>
        <end position="181"/>
    </location>
</feature>
<feature type="active site" evidence="9">
    <location>
        <position position="261"/>
    </location>
</feature>
<evidence type="ECO:0000256" key="4">
    <source>
        <dbReference type="ARBA" id="ARBA00022679"/>
    </source>
</evidence>
<keyword evidence="9" id="KW-0511">Multifunctional enzyme</keyword>
<dbReference type="Pfam" id="PF08541">
    <property type="entry name" value="ACP_syn_III_C"/>
    <property type="match status" value="1"/>
</dbReference>
<evidence type="ECO:0000313" key="13">
    <source>
        <dbReference type="Proteomes" id="UP001596074"/>
    </source>
</evidence>
<keyword evidence="13" id="KW-1185">Reference proteome</keyword>
<dbReference type="SUPFAM" id="SSF53901">
    <property type="entry name" value="Thiolase-like"/>
    <property type="match status" value="1"/>
</dbReference>
<dbReference type="PANTHER" id="PTHR34069:SF2">
    <property type="entry name" value="BETA-KETOACYL-[ACYL-CARRIER-PROTEIN] SYNTHASE III"/>
    <property type="match status" value="1"/>
</dbReference>
<name>A0ABW0ZQ54_9ACTN</name>
<dbReference type="NCBIfam" id="TIGR00747">
    <property type="entry name" value="fabH"/>
    <property type="match status" value="1"/>
</dbReference>
<dbReference type="EMBL" id="JBHSON010000007">
    <property type="protein sequence ID" value="MFC5745391.1"/>
    <property type="molecule type" value="Genomic_DNA"/>
</dbReference>
<comment type="similarity">
    <text evidence="1 9">Belongs to the thiolase-like superfamily. FabH family.</text>
</comment>
<accession>A0ABW0ZQ54</accession>
<feature type="active site" evidence="9">
    <location>
        <position position="291"/>
    </location>
</feature>
<comment type="catalytic activity">
    <reaction evidence="9">
        <text>malonyl-[ACP] + acetyl-CoA + H(+) = 3-oxobutanoyl-[ACP] + CO2 + CoA</text>
        <dbReference type="Rhea" id="RHEA:12080"/>
        <dbReference type="Rhea" id="RHEA-COMP:9623"/>
        <dbReference type="Rhea" id="RHEA-COMP:9625"/>
        <dbReference type="ChEBI" id="CHEBI:15378"/>
        <dbReference type="ChEBI" id="CHEBI:16526"/>
        <dbReference type="ChEBI" id="CHEBI:57287"/>
        <dbReference type="ChEBI" id="CHEBI:57288"/>
        <dbReference type="ChEBI" id="CHEBI:78449"/>
        <dbReference type="ChEBI" id="CHEBI:78450"/>
        <dbReference type="EC" id="2.3.1.180"/>
    </reaction>
</comment>
<dbReference type="EC" id="2.3.1.180" evidence="9"/>
<dbReference type="HAMAP" id="MF_01815">
    <property type="entry name" value="FabH"/>
    <property type="match status" value="1"/>
</dbReference>
<dbReference type="InterPro" id="IPR016039">
    <property type="entry name" value="Thiolase-like"/>
</dbReference>
<keyword evidence="3 9" id="KW-0444">Lipid biosynthesis</keyword>
<keyword evidence="7 9" id="KW-0275">Fatty acid biosynthesis</keyword>
<dbReference type="Gene3D" id="3.40.47.10">
    <property type="match status" value="1"/>
</dbReference>
<keyword evidence="8 9" id="KW-0012">Acyltransferase</keyword>
<evidence type="ECO:0000256" key="3">
    <source>
        <dbReference type="ARBA" id="ARBA00022516"/>
    </source>
</evidence>
<evidence type="ECO:0000313" key="12">
    <source>
        <dbReference type="EMBL" id="MFC5745391.1"/>
    </source>
</evidence>
<comment type="pathway">
    <text evidence="9">Lipid metabolism; fatty acid biosynthesis.</text>
</comment>
<protein>
    <recommendedName>
        <fullName evidence="9">Beta-ketoacyl-[acyl-carrier-protein] synthase III</fullName>
        <shortName evidence="9">Beta-ketoacyl-ACP synthase III</shortName>
        <shortName evidence="9">KAS III</shortName>
        <ecNumber evidence="9">2.3.1.180</ecNumber>
    </recommendedName>
    <alternativeName>
        <fullName evidence="9">3-oxoacyl-[acyl-carrier-protein] synthase 3</fullName>
    </alternativeName>
    <alternativeName>
        <fullName evidence="9">3-oxoacyl-[acyl-carrier-protein] synthase III</fullName>
    </alternativeName>
</protein>
<comment type="function">
    <text evidence="9">Catalyzes the condensation reaction of fatty acid synthesis by the addition to an acyl acceptor of two carbons from malonyl-ACP. Catalyzes the first condensation reaction which initiates fatty acid synthesis and may therefore play a role in governing the total rate of fatty acid production. Possesses both acetoacetyl-ACP synthase and acetyl transacylase activities. Its substrate specificity determines the biosynthesis of branched-chain and/or straight-chain of fatty acids.</text>
</comment>
<comment type="domain">
    <text evidence="9">The last Arg residue of the ACP-binding site is essential for the weak association between ACP/AcpP and FabH.</text>
</comment>
<dbReference type="Pfam" id="PF08545">
    <property type="entry name" value="ACP_syn_III"/>
    <property type="match status" value="1"/>
</dbReference>
<evidence type="ECO:0000256" key="7">
    <source>
        <dbReference type="ARBA" id="ARBA00023160"/>
    </source>
</evidence>
<dbReference type="Proteomes" id="UP001596074">
    <property type="component" value="Unassembled WGS sequence"/>
</dbReference>
<comment type="caution">
    <text evidence="12">The sequence shown here is derived from an EMBL/GenBank/DDBJ whole genome shotgun (WGS) entry which is preliminary data.</text>
</comment>
<keyword evidence="2 9" id="KW-0963">Cytoplasm</keyword>
<dbReference type="InterPro" id="IPR013751">
    <property type="entry name" value="ACP_syn_III_N"/>
</dbReference>
<evidence type="ECO:0000256" key="9">
    <source>
        <dbReference type="HAMAP-Rule" id="MF_01815"/>
    </source>
</evidence>
<dbReference type="NCBIfam" id="NF006829">
    <property type="entry name" value="PRK09352.1"/>
    <property type="match status" value="1"/>
</dbReference>
<evidence type="ECO:0000256" key="5">
    <source>
        <dbReference type="ARBA" id="ARBA00022832"/>
    </source>
</evidence>
<evidence type="ECO:0000256" key="2">
    <source>
        <dbReference type="ARBA" id="ARBA00022490"/>
    </source>
</evidence>
<comment type="subunit">
    <text evidence="9">Homodimer.</text>
</comment>
<evidence type="ECO:0000259" key="11">
    <source>
        <dbReference type="Pfam" id="PF08545"/>
    </source>
</evidence>
<gene>
    <name evidence="9" type="primary">fabH</name>
    <name evidence="12" type="ORF">ACFPZN_07230</name>
</gene>
<feature type="region of interest" description="ACP-binding" evidence="9">
    <location>
        <begin position="262"/>
        <end position="266"/>
    </location>
</feature>
<feature type="domain" description="Beta-ketoacyl-[acyl-carrier-protein] synthase III C-terminal" evidence="10">
    <location>
        <begin position="247"/>
        <end position="334"/>
    </location>
</feature>
<keyword evidence="4 9" id="KW-0808">Transferase</keyword>
<dbReference type="GO" id="GO:0033818">
    <property type="term" value="F:beta-ketoacyl-acyl-carrier-protein synthase III activity"/>
    <property type="evidence" value="ECO:0007669"/>
    <property type="project" value="UniProtKB-EC"/>
</dbReference>
<dbReference type="InterPro" id="IPR004655">
    <property type="entry name" value="FabH"/>
</dbReference>
<organism evidence="12 13">
    <name type="scientific">Actinomadura rugatobispora</name>
    <dbReference type="NCBI Taxonomy" id="1994"/>
    <lineage>
        <taxon>Bacteria</taxon>
        <taxon>Bacillati</taxon>
        <taxon>Actinomycetota</taxon>
        <taxon>Actinomycetes</taxon>
        <taxon>Streptosporangiales</taxon>
        <taxon>Thermomonosporaceae</taxon>
        <taxon>Actinomadura</taxon>
    </lineage>
</organism>
<evidence type="ECO:0000256" key="1">
    <source>
        <dbReference type="ARBA" id="ARBA00008642"/>
    </source>
</evidence>
<dbReference type="RefSeq" id="WP_378281026.1">
    <property type="nucleotide sequence ID" value="NZ_JBHSON010000007.1"/>
</dbReference>